<dbReference type="Proteomes" id="UP001529510">
    <property type="component" value="Unassembled WGS sequence"/>
</dbReference>
<organism evidence="2 3">
    <name type="scientific">Cirrhinus mrigala</name>
    <name type="common">Mrigala</name>
    <dbReference type="NCBI Taxonomy" id="683832"/>
    <lineage>
        <taxon>Eukaryota</taxon>
        <taxon>Metazoa</taxon>
        <taxon>Chordata</taxon>
        <taxon>Craniata</taxon>
        <taxon>Vertebrata</taxon>
        <taxon>Euteleostomi</taxon>
        <taxon>Actinopterygii</taxon>
        <taxon>Neopterygii</taxon>
        <taxon>Teleostei</taxon>
        <taxon>Ostariophysi</taxon>
        <taxon>Cypriniformes</taxon>
        <taxon>Cyprinidae</taxon>
        <taxon>Labeoninae</taxon>
        <taxon>Labeonini</taxon>
        <taxon>Cirrhinus</taxon>
    </lineage>
</organism>
<sequence length="79" mass="8780">MSVPLFSFAHKEAETAAGEQDEQDLWIVNGGNVEAQQTPDDTETMDGQKGVKVEVENSQPEEEDEDGDGDEMFRPLHFP</sequence>
<comment type="caution">
    <text evidence="2">The sequence shown here is derived from an EMBL/GenBank/DDBJ whole genome shotgun (WGS) entry which is preliminary data.</text>
</comment>
<protein>
    <submittedName>
        <fullName evidence="2">Uncharacterized protein</fullName>
    </submittedName>
</protein>
<accession>A0ABD0QN83</accession>
<name>A0ABD0QN83_CIRMR</name>
<feature type="compositionally biased region" description="Acidic residues" evidence="1">
    <location>
        <begin position="59"/>
        <end position="70"/>
    </location>
</feature>
<keyword evidence="3" id="KW-1185">Reference proteome</keyword>
<dbReference type="EMBL" id="JAMKFB020000007">
    <property type="protein sequence ID" value="KAL0187684.1"/>
    <property type="molecule type" value="Genomic_DNA"/>
</dbReference>
<dbReference type="AlphaFoldDB" id="A0ABD0QN83"/>
<proteinExistence type="predicted"/>
<evidence type="ECO:0000256" key="1">
    <source>
        <dbReference type="SAM" id="MobiDB-lite"/>
    </source>
</evidence>
<feature type="region of interest" description="Disordered" evidence="1">
    <location>
        <begin position="33"/>
        <end position="79"/>
    </location>
</feature>
<gene>
    <name evidence="2" type="ORF">M9458_014783</name>
</gene>
<evidence type="ECO:0000313" key="2">
    <source>
        <dbReference type="EMBL" id="KAL0187684.1"/>
    </source>
</evidence>
<evidence type="ECO:0000313" key="3">
    <source>
        <dbReference type="Proteomes" id="UP001529510"/>
    </source>
</evidence>
<feature type="non-terminal residue" evidence="2">
    <location>
        <position position="79"/>
    </location>
</feature>
<reference evidence="2 3" key="1">
    <citation type="submission" date="2024-05" db="EMBL/GenBank/DDBJ databases">
        <title>Genome sequencing and assembly of Indian major carp, Cirrhinus mrigala (Hamilton, 1822).</title>
        <authorList>
            <person name="Mohindra V."/>
            <person name="Chowdhury L.M."/>
            <person name="Lal K."/>
            <person name="Jena J.K."/>
        </authorList>
    </citation>
    <scope>NUCLEOTIDE SEQUENCE [LARGE SCALE GENOMIC DNA]</scope>
    <source>
        <strain evidence="2">CM1030</strain>
        <tissue evidence="2">Blood</tissue>
    </source>
</reference>